<sequence length="203" mass="21681">MPRGFRPSPLMLSGLILMIAGLALWRLAPELDLTLLALFRLDSMSPAVPAIRGLTMLGGLSLLAPFALVVAAGLALHGDQRRALWLVLTVATGRLAVETAKFMCARGRPPLAGRLDDVSSPSFPSAHAAGTLLVWLALAMLFDRQRRFLLPTTVAMAAAIGWTRLALGVHWPGDVLAGFGLALVWAGLAERWLPPAPVRISRV</sequence>
<dbReference type="PANTHER" id="PTHR14969:SF13">
    <property type="entry name" value="AT30094P"/>
    <property type="match status" value="1"/>
</dbReference>
<evidence type="ECO:0000256" key="1">
    <source>
        <dbReference type="SAM" id="Phobius"/>
    </source>
</evidence>
<proteinExistence type="predicted"/>
<dbReference type="SUPFAM" id="SSF48317">
    <property type="entry name" value="Acid phosphatase/Vanadium-dependent haloperoxidase"/>
    <property type="match status" value="1"/>
</dbReference>
<feature type="transmembrane region" description="Helical" evidence="1">
    <location>
        <begin position="48"/>
        <end position="76"/>
    </location>
</feature>
<feature type="transmembrane region" description="Helical" evidence="1">
    <location>
        <begin position="123"/>
        <end position="141"/>
    </location>
</feature>
<dbReference type="EMBL" id="FUYM01000001">
    <property type="protein sequence ID" value="SKB27390.1"/>
    <property type="molecule type" value="Genomic_DNA"/>
</dbReference>
<dbReference type="SMART" id="SM00014">
    <property type="entry name" value="acidPPc"/>
    <property type="match status" value="1"/>
</dbReference>
<dbReference type="CDD" id="cd03392">
    <property type="entry name" value="PAP2_like_2"/>
    <property type="match status" value="1"/>
</dbReference>
<feature type="transmembrane region" description="Helical" evidence="1">
    <location>
        <begin position="83"/>
        <end position="103"/>
    </location>
</feature>
<keyword evidence="1" id="KW-1133">Transmembrane helix</keyword>
<accession>A0A1T4ZXD9</accession>
<dbReference type="Gene3D" id="1.20.144.10">
    <property type="entry name" value="Phosphatidic acid phosphatase type 2/haloperoxidase"/>
    <property type="match status" value="1"/>
</dbReference>
<organism evidence="3 4">
    <name type="scientific">Rhizorhabdus histidinilytica</name>
    <dbReference type="NCBI Taxonomy" id="439228"/>
    <lineage>
        <taxon>Bacteria</taxon>
        <taxon>Pseudomonadati</taxon>
        <taxon>Pseudomonadota</taxon>
        <taxon>Alphaproteobacteria</taxon>
        <taxon>Sphingomonadales</taxon>
        <taxon>Sphingomonadaceae</taxon>
        <taxon>Rhizorhabdus</taxon>
    </lineage>
</organism>
<dbReference type="InterPro" id="IPR036938">
    <property type="entry name" value="PAP2/HPO_sf"/>
</dbReference>
<feature type="transmembrane region" description="Helical" evidence="1">
    <location>
        <begin position="148"/>
        <end position="169"/>
    </location>
</feature>
<dbReference type="OrthoDB" id="9801622at2"/>
<dbReference type="AlphaFoldDB" id="A0A1T4ZXD9"/>
<keyword evidence="1" id="KW-0812">Transmembrane</keyword>
<dbReference type="RefSeq" id="WP_079646297.1">
    <property type="nucleotide sequence ID" value="NZ_FUYM01000001.1"/>
</dbReference>
<keyword evidence="1" id="KW-0472">Membrane</keyword>
<name>A0A1T4ZXD9_9SPHN</name>
<feature type="domain" description="Phosphatidic acid phosphatase type 2/haloperoxidase" evidence="2">
    <location>
        <begin position="80"/>
        <end position="190"/>
    </location>
</feature>
<evidence type="ECO:0000313" key="3">
    <source>
        <dbReference type="EMBL" id="SKB27390.1"/>
    </source>
</evidence>
<evidence type="ECO:0000313" key="4">
    <source>
        <dbReference type="Proteomes" id="UP000189818"/>
    </source>
</evidence>
<dbReference type="Pfam" id="PF01569">
    <property type="entry name" value="PAP2"/>
    <property type="match status" value="1"/>
</dbReference>
<reference evidence="4" key="1">
    <citation type="submission" date="2017-02" db="EMBL/GenBank/DDBJ databases">
        <authorList>
            <person name="Varghese N."/>
            <person name="Submissions S."/>
        </authorList>
    </citation>
    <scope>NUCLEOTIDE SEQUENCE [LARGE SCALE GENOMIC DNA]</scope>
    <source>
        <strain evidence="4">UM2</strain>
    </source>
</reference>
<dbReference type="Proteomes" id="UP000189818">
    <property type="component" value="Unassembled WGS sequence"/>
</dbReference>
<evidence type="ECO:0000259" key="2">
    <source>
        <dbReference type="SMART" id="SM00014"/>
    </source>
</evidence>
<dbReference type="STRING" id="439228.SAMN06295920_101335"/>
<gene>
    <name evidence="3" type="ORF">SAMN06295920_101335</name>
</gene>
<dbReference type="PANTHER" id="PTHR14969">
    <property type="entry name" value="SPHINGOSINE-1-PHOSPHATE PHOSPHOHYDROLASE"/>
    <property type="match status" value="1"/>
</dbReference>
<feature type="transmembrane region" description="Helical" evidence="1">
    <location>
        <begin position="9"/>
        <end position="28"/>
    </location>
</feature>
<keyword evidence="4" id="KW-1185">Reference proteome</keyword>
<protein>
    <submittedName>
        <fullName evidence="3">Undecaprenyl-diphosphatase</fullName>
    </submittedName>
</protein>
<dbReference type="InterPro" id="IPR000326">
    <property type="entry name" value="PAP2/HPO"/>
</dbReference>